<evidence type="ECO:0000313" key="2">
    <source>
        <dbReference type="EMBL" id="KAF5333857.1"/>
    </source>
</evidence>
<proteinExistence type="predicted"/>
<dbReference type="EMBL" id="JAACJK010000099">
    <property type="protein sequence ID" value="KAF5333857.1"/>
    <property type="molecule type" value="Genomic_DNA"/>
</dbReference>
<feature type="region of interest" description="Disordered" evidence="1">
    <location>
        <begin position="30"/>
        <end position="52"/>
    </location>
</feature>
<feature type="compositionally biased region" description="Polar residues" evidence="1">
    <location>
        <begin position="33"/>
        <end position="52"/>
    </location>
</feature>
<keyword evidence="3" id="KW-1185">Reference proteome</keyword>
<organism evidence="2 3">
    <name type="scientific">Ephemerocybe angulata</name>
    <dbReference type="NCBI Taxonomy" id="980116"/>
    <lineage>
        <taxon>Eukaryota</taxon>
        <taxon>Fungi</taxon>
        <taxon>Dikarya</taxon>
        <taxon>Basidiomycota</taxon>
        <taxon>Agaricomycotina</taxon>
        <taxon>Agaricomycetes</taxon>
        <taxon>Agaricomycetidae</taxon>
        <taxon>Agaricales</taxon>
        <taxon>Agaricineae</taxon>
        <taxon>Psathyrellaceae</taxon>
        <taxon>Ephemerocybe</taxon>
    </lineage>
</organism>
<evidence type="ECO:0000313" key="3">
    <source>
        <dbReference type="Proteomes" id="UP000541558"/>
    </source>
</evidence>
<accession>A0A8H5C261</accession>
<dbReference type="OrthoDB" id="2593747at2759"/>
<sequence length="102" mass="11167">MADVFLKIEDEILSVPRASLSVSEVFEDMFQMPQPQDTQNTSGEGLEGSSKNNPIVLEGEKIAEWTSLVKLLVPLYAAIRTSPCSDTPYHSEGRLKGLCPPS</sequence>
<dbReference type="AlphaFoldDB" id="A0A8H5C261"/>
<protein>
    <submittedName>
        <fullName evidence="2">Uncharacterized protein</fullName>
    </submittedName>
</protein>
<comment type="caution">
    <text evidence="2">The sequence shown here is derived from an EMBL/GenBank/DDBJ whole genome shotgun (WGS) entry which is preliminary data.</text>
</comment>
<feature type="region of interest" description="Disordered" evidence="1">
    <location>
        <begin position="82"/>
        <end position="102"/>
    </location>
</feature>
<gene>
    <name evidence="2" type="ORF">D9611_015139</name>
</gene>
<reference evidence="2 3" key="1">
    <citation type="journal article" date="2020" name="ISME J.">
        <title>Uncovering the hidden diversity of litter-decomposition mechanisms in mushroom-forming fungi.</title>
        <authorList>
            <person name="Floudas D."/>
            <person name="Bentzer J."/>
            <person name="Ahren D."/>
            <person name="Johansson T."/>
            <person name="Persson P."/>
            <person name="Tunlid A."/>
        </authorList>
    </citation>
    <scope>NUCLEOTIDE SEQUENCE [LARGE SCALE GENOMIC DNA]</scope>
    <source>
        <strain evidence="2 3">CBS 175.51</strain>
    </source>
</reference>
<evidence type="ECO:0000256" key="1">
    <source>
        <dbReference type="SAM" id="MobiDB-lite"/>
    </source>
</evidence>
<dbReference type="Proteomes" id="UP000541558">
    <property type="component" value="Unassembled WGS sequence"/>
</dbReference>
<name>A0A8H5C261_9AGAR</name>